<keyword evidence="2" id="KW-0812">Transmembrane</keyword>
<dbReference type="GeneID" id="94171433"/>
<dbReference type="OrthoDB" id="266417at2759"/>
<dbReference type="RefSeq" id="XP_067691294.1">
    <property type="nucleotide sequence ID" value="XM_067835923.1"/>
</dbReference>
<keyword evidence="2" id="KW-0472">Membrane</keyword>
<gene>
    <name evidence="3" type="ORF">CUR178_04212</name>
</gene>
<organism evidence="3 4">
    <name type="scientific">Leishmania enriettii</name>
    <dbReference type="NCBI Taxonomy" id="5663"/>
    <lineage>
        <taxon>Eukaryota</taxon>
        <taxon>Discoba</taxon>
        <taxon>Euglenozoa</taxon>
        <taxon>Kinetoplastea</taxon>
        <taxon>Metakinetoplastina</taxon>
        <taxon>Trypanosomatida</taxon>
        <taxon>Trypanosomatidae</taxon>
        <taxon>Leishmaniinae</taxon>
        <taxon>Leishmania</taxon>
    </lineage>
</organism>
<feature type="transmembrane region" description="Helical" evidence="2">
    <location>
        <begin position="163"/>
        <end position="184"/>
    </location>
</feature>
<feature type="compositionally biased region" description="Low complexity" evidence="1">
    <location>
        <begin position="203"/>
        <end position="223"/>
    </location>
</feature>
<sequence length="232" mass="25772">MRLRRVENTKRGKKRRLACVSSAFRTQPRRRRRHSAEESSNRPVMRATVSPSFSVVTATPAAAAASVAWPVGRPSCRSSSSLVRLFKATGGRRPAASVLMCCRYVHIGHSTDVHRWRNAEKEEVQRQFRGGVKLGSDIVKMREQAAKEKELIDQDKFTDWRLVYNYAIGAALLLIGLNVILAFVEPNPSPEYVPYTESVVQASSASEAATDSSQAPLSDTSSTRHTRRSDSL</sequence>
<dbReference type="AlphaFoldDB" id="A0A836HAI4"/>
<evidence type="ECO:0008006" key="5">
    <source>
        <dbReference type="Google" id="ProtNLM"/>
    </source>
</evidence>
<dbReference type="KEGG" id="lenr:94171433"/>
<evidence type="ECO:0000313" key="3">
    <source>
        <dbReference type="EMBL" id="KAG5474101.1"/>
    </source>
</evidence>
<evidence type="ECO:0000256" key="2">
    <source>
        <dbReference type="SAM" id="Phobius"/>
    </source>
</evidence>
<dbReference type="EMBL" id="JAFHKP010000029">
    <property type="protein sequence ID" value="KAG5474101.1"/>
    <property type="molecule type" value="Genomic_DNA"/>
</dbReference>
<evidence type="ECO:0000313" key="4">
    <source>
        <dbReference type="Proteomes" id="UP000674179"/>
    </source>
</evidence>
<accession>A0A836HAI4</accession>
<dbReference type="Proteomes" id="UP000674179">
    <property type="component" value="Chromosome 29"/>
</dbReference>
<feature type="region of interest" description="Disordered" evidence="1">
    <location>
        <begin position="203"/>
        <end position="232"/>
    </location>
</feature>
<keyword evidence="2" id="KW-1133">Transmembrane helix</keyword>
<reference evidence="3 4" key="1">
    <citation type="submission" date="2021-02" db="EMBL/GenBank/DDBJ databases">
        <title>Leishmania (Mundinia) enrietti genome sequencing and assembly.</title>
        <authorList>
            <person name="Almutairi H."/>
            <person name="Gatherer D."/>
        </authorList>
    </citation>
    <scope>NUCLEOTIDE SEQUENCE [LARGE SCALE GENOMIC DNA]</scope>
    <source>
        <strain evidence="3">CUR178</strain>
    </source>
</reference>
<keyword evidence="4" id="KW-1185">Reference proteome</keyword>
<evidence type="ECO:0000256" key="1">
    <source>
        <dbReference type="SAM" id="MobiDB-lite"/>
    </source>
</evidence>
<proteinExistence type="predicted"/>
<feature type="region of interest" description="Disordered" evidence="1">
    <location>
        <begin position="24"/>
        <end position="44"/>
    </location>
</feature>
<comment type="caution">
    <text evidence="3">The sequence shown here is derived from an EMBL/GenBank/DDBJ whole genome shotgun (WGS) entry which is preliminary data.</text>
</comment>
<name>A0A836HAI4_LEIEN</name>
<protein>
    <recommendedName>
        <fullName evidence="5">Transmembrane protein</fullName>
    </recommendedName>
</protein>